<dbReference type="InterPro" id="IPR015424">
    <property type="entry name" value="PyrdxlP-dep_Trfase"/>
</dbReference>
<evidence type="ECO:0000256" key="4">
    <source>
        <dbReference type="RuleBase" id="RU000382"/>
    </source>
</evidence>
<dbReference type="InterPro" id="IPR021115">
    <property type="entry name" value="Pyridoxal-P_BS"/>
</dbReference>
<reference evidence="5 6" key="1">
    <citation type="submission" date="2024-10" db="EMBL/GenBank/DDBJ databases">
        <title>The Natural Products Discovery Center: Release of the First 8490 Sequenced Strains for Exploring Actinobacteria Biosynthetic Diversity.</title>
        <authorList>
            <person name="Kalkreuter E."/>
            <person name="Kautsar S.A."/>
            <person name="Yang D."/>
            <person name="Bader C.D."/>
            <person name="Teijaro C.N."/>
            <person name="Fluegel L."/>
            <person name="Davis C.M."/>
            <person name="Simpson J.R."/>
            <person name="Lauterbach L."/>
            <person name="Steele A.D."/>
            <person name="Gui C."/>
            <person name="Meng S."/>
            <person name="Li G."/>
            <person name="Viehrig K."/>
            <person name="Ye F."/>
            <person name="Su P."/>
            <person name="Kiefer A.F."/>
            <person name="Nichols A."/>
            <person name="Cepeda A.J."/>
            <person name="Yan W."/>
            <person name="Fan B."/>
            <person name="Jiang Y."/>
            <person name="Adhikari A."/>
            <person name="Zheng C.-J."/>
            <person name="Schuster L."/>
            <person name="Cowan T.M."/>
            <person name="Smanski M.J."/>
            <person name="Chevrette M.G."/>
            <person name="De Carvalho L.P.S."/>
            <person name="Shen B."/>
        </authorList>
    </citation>
    <scope>NUCLEOTIDE SEQUENCE [LARGE SCALE GENOMIC DNA]</scope>
    <source>
        <strain evidence="5 6">NPDC000087</strain>
    </source>
</reference>
<dbReference type="InterPro" id="IPR050477">
    <property type="entry name" value="GrpII_AminoAcid_Decarb"/>
</dbReference>
<dbReference type="PANTHER" id="PTHR42735">
    <property type="match status" value="1"/>
</dbReference>
<sequence>MELSKWLAAAAAANADWAKTFGPFEPHASLSVDDGRFAEAFAALTERLKDNYPFFHPRYAGQMLKPPHPAAVVGYLTAMLINPNNHALDGGPATAAMEREAVQQLATMFGYDTHLGHLTTSGTIANLEALFVARELHPESGIAYSTEAHYTHGRMCRVLGVEGHAVPADDLGRIDLDALEDLLRKGRIGTVVLTAGTTGLGAVEPVHEALALRERYGVRIHVDAAYGGFFTLLAGDGLPAEPWRAIAQADSIVVDPHKHGLQPYGCGAVLFRDPAVGRFYLHDSPYTYFTSDELHLGEISLECSRAGAAAAALWFTFQLLPPTRDGLGEVLAAGRRAALRWAELIEESDRLRLYQPPELDIVSYFAGDTLSGIDAASDRILHEGMTDRDDPVFLSTLRVDGGRFTRRHPQVTADADGARILRSVLMKPESETYVEHLHRRVEQLARR</sequence>
<dbReference type="SUPFAM" id="SSF53383">
    <property type="entry name" value="PLP-dependent transferases"/>
    <property type="match status" value="1"/>
</dbReference>
<evidence type="ECO:0000256" key="3">
    <source>
        <dbReference type="ARBA" id="ARBA00023239"/>
    </source>
</evidence>
<dbReference type="InterPro" id="IPR002129">
    <property type="entry name" value="PyrdxlP-dep_de-COase"/>
</dbReference>
<protein>
    <submittedName>
        <fullName evidence="5">Pyridoxal phosphate-dependent decarboxylase family protein</fullName>
    </submittedName>
</protein>
<keyword evidence="3 4" id="KW-0456">Lyase</keyword>
<keyword evidence="6" id="KW-1185">Reference proteome</keyword>
<evidence type="ECO:0000256" key="1">
    <source>
        <dbReference type="ARBA" id="ARBA00001933"/>
    </source>
</evidence>
<organism evidence="5 6">
    <name type="scientific">Paractinoplanes globisporus</name>
    <dbReference type="NCBI Taxonomy" id="113565"/>
    <lineage>
        <taxon>Bacteria</taxon>
        <taxon>Bacillati</taxon>
        <taxon>Actinomycetota</taxon>
        <taxon>Actinomycetes</taxon>
        <taxon>Micromonosporales</taxon>
        <taxon>Micromonosporaceae</taxon>
        <taxon>Paractinoplanes</taxon>
    </lineage>
</organism>
<comment type="cofactor">
    <cofactor evidence="1 4">
        <name>pyridoxal 5'-phosphate</name>
        <dbReference type="ChEBI" id="CHEBI:597326"/>
    </cofactor>
</comment>
<proteinExistence type="inferred from homology"/>
<comment type="caution">
    <text evidence="5">The sequence shown here is derived from an EMBL/GenBank/DDBJ whole genome shotgun (WGS) entry which is preliminary data.</text>
</comment>
<gene>
    <name evidence="5" type="ORF">ACFY35_07010</name>
</gene>
<dbReference type="Pfam" id="PF00282">
    <property type="entry name" value="Pyridoxal_deC"/>
    <property type="match status" value="1"/>
</dbReference>
<evidence type="ECO:0000313" key="6">
    <source>
        <dbReference type="Proteomes" id="UP001602245"/>
    </source>
</evidence>
<dbReference type="RefSeq" id="WP_020509513.1">
    <property type="nucleotide sequence ID" value="NZ_JBIAZU010000001.1"/>
</dbReference>
<comment type="similarity">
    <text evidence="4">Belongs to the group II decarboxylase family.</text>
</comment>
<name>A0ABW6W7A0_9ACTN</name>
<accession>A0ABW6W7A0</accession>
<keyword evidence="2 4" id="KW-0663">Pyridoxal phosphate</keyword>
<evidence type="ECO:0000313" key="5">
    <source>
        <dbReference type="EMBL" id="MFF5289168.1"/>
    </source>
</evidence>
<dbReference type="PANTHER" id="PTHR42735:SF4">
    <property type="entry name" value="PYRIDOXAL PHOSPHATE-DEPENDENT DECARBOXYLASE FAMILY PROTEIN"/>
    <property type="match status" value="1"/>
</dbReference>
<dbReference type="Proteomes" id="UP001602245">
    <property type="component" value="Unassembled WGS sequence"/>
</dbReference>
<dbReference type="PROSITE" id="PS00392">
    <property type="entry name" value="DDC_GAD_HDC_YDC"/>
    <property type="match status" value="1"/>
</dbReference>
<dbReference type="InterPro" id="IPR015421">
    <property type="entry name" value="PyrdxlP-dep_Trfase_major"/>
</dbReference>
<dbReference type="Gene3D" id="3.40.640.10">
    <property type="entry name" value="Type I PLP-dependent aspartate aminotransferase-like (Major domain)"/>
    <property type="match status" value="1"/>
</dbReference>
<evidence type="ECO:0000256" key="2">
    <source>
        <dbReference type="ARBA" id="ARBA00022898"/>
    </source>
</evidence>
<dbReference type="EMBL" id="JBIAZU010000001">
    <property type="protein sequence ID" value="MFF5289168.1"/>
    <property type="molecule type" value="Genomic_DNA"/>
</dbReference>